<feature type="region of interest" description="Disordered" evidence="1">
    <location>
        <begin position="26"/>
        <end position="48"/>
    </location>
</feature>
<organism evidence="2 3">
    <name type="scientific">Phytophthora nicotianae P1976</name>
    <dbReference type="NCBI Taxonomy" id="1317066"/>
    <lineage>
        <taxon>Eukaryota</taxon>
        <taxon>Sar</taxon>
        <taxon>Stramenopiles</taxon>
        <taxon>Oomycota</taxon>
        <taxon>Peronosporomycetes</taxon>
        <taxon>Peronosporales</taxon>
        <taxon>Peronosporaceae</taxon>
        <taxon>Phytophthora</taxon>
    </lineage>
</organism>
<dbReference type="EMBL" id="ANJA01003054">
    <property type="protein sequence ID" value="ETO66203.1"/>
    <property type="molecule type" value="Genomic_DNA"/>
</dbReference>
<evidence type="ECO:0000313" key="3">
    <source>
        <dbReference type="Proteomes" id="UP000028582"/>
    </source>
</evidence>
<protein>
    <submittedName>
        <fullName evidence="2">Uncharacterized protein</fullName>
    </submittedName>
</protein>
<name>A0A080ZHU2_PHYNI</name>
<dbReference type="Proteomes" id="UP000028582">
    <property type="component" value="Unassembled WGS sequence"/>
</dbReference>
<proteinExistence type="predicted"/>
<feature type="non-terminal residue" evidence="2">
    <location>
        <position position="1"/>
    </location>
</feature>
<comment type="caution">
    <text evidence="2">The sequence shown here is derived from an EMBL/GenBank/DDBJ whole genome shotgun (WGS) entry which is preliminary data.</text>
</comment>
<evidence type="ECO:0000313" key="2">
    <source>
        <dbReference type="EMBL" id="ETO66203.1"/>
    </source>
</evidence>
<gene>
    <name evidence="2" type="ORF">F444_16553</name>
</gene>
<accession>A0A080ZHU2</accession>
<evidence type="ECO:0000256" key="1">
    <source>
        <dbReference type="SAM" id="MobiDB-lite"/>
    </source>
</evidence>
<dbReference type="AlphaFoldDB" id="A0A080ZHU2"/>
<reference evidence="2 3" key="1">
    <citation type="submission" date="2013-11" db="EMBL/GenBank/DDBJ databases">
        <title>The Genome Sequence of Phytophthora parasitica P1976.</title>
        <authorList>
            <consortium name="The Broad Institute Genomics Platform"/>
            <person name="Russ C."/>
            <person name="Tyler B."/>
            <person name="Panabieres F."/>
            <person name="Shan W."/>
            <person name="Tripathy S."/>
            <person name="Grunwald N."/>
            <person name="Machado M."/>
            <person name="Johnson C.S."/>
            <person name="Walker B."/>
            <person name="Young S."/>
            <person name="Zeng Q."/>
            <person name="Gargeya S."/>
            <person name="Fitzgerald M."/>
            <person name="Haas B."/>
            <person name="Abouelleil A."/>
            <person name="Allen A.W."/>
            <person name="Alvarado L."/>
            <person name="Arachchi H.M."/>
            <person name="Berlin A.M."/>
            <person name="Chapman S.B."/>
            <person name="Gainer-Dewar J."/>
            <person name="Goldberg J."/>
            <person name="Griggs A."/>
            <person name="Gujja S."/>
            <person name="Hansen M."/>
            <person name="Howarth C."/>
            <person name="Imamovic A."/>
            <person name="Ireland A."/>
            <person name="Larimer J."/>
            <person name="McCowan C."/>
            <person name="Murphy C."/>
            <person name="Pearson M."/>
            <person name="Poon T.W."/>
            <person name="Priest M."/>
            <person name="Roberts A."/>
            <person name="Saif S."/>
            <person name="Shea T."/>
            <person name="Sisk P."/>
            <person name="Sykes S."/>
            <person name="Wortman J."/>
            <person name="Nusbaum C."/>
            <person name="Birren B."/>
        </authorList>
    </citation>
    <scope>NUCLEOTIDE SEQUENCE [LARGE SCALE GENOMIC DNA]</scope>
    <source>
        <strain evidence="2 3">P1976</strain>
    </source>
</reference>
<sequence length="48" mass="5026">EHPLIGKACAEDEAGQVPTAALYERHAPTDWSGRRHASAAAIGGETAR</sequence>